<dbReference type="SUPFAM" id="SSF51905">
    <property type="entry name" value="FAD/NAD(P)-binding domain"/>
    <property type="match status" value="1"/>
</dbReference>
<evidence type="ECO:0000259" key="16">
    <source>
        <dbReference type="PROSITE" id="PS50968"/>
    </source>
</evidence>
<evidence type="ECO:0000256" key="12">
    <source>
        <dbReference type="PIRSR" id="PIRSR000350-2"/>
    </source>
</evidence>
<feature type="binding site" evidence="13">
    <location>
        <position position="310"/>
    </location>
    <ligand>
        <name>NAD(+)</name>
        <dbReference type="ChEBI" id="CHEBI:57540"/>
    </ligand>
</feature>
<sequence length="572" mass="61041">MGVIKLEKLTGHSDSGKITRIYVNPGDTVKKGDKLLDIESKKGSVSTTAGFQCEIKDVLVEVGASISIGEPLFKIPAGAEKVKEKKKAGKAKTGSASSYFGNMLKPKKEKIEADIAIIGGGPGGYVAALQAGLLGKKVVLIEKNKLGGTCLNEGCIPTKTLVRSAEVFHLVREAEKMGIGVENAAVDLKGVMKRKNEIVGQLVSGIDFLLKKRNVKVVKGMGDLIDKNIVMVKEGLNETTIHAENIIIATGGKVSQLNIPGSNSKNIITSKEALELKEMPGKMIIIGGGIIGMEFAFIYASFGVQVTVVEYADSILNTIDEDVVEVILQSAKEKGIRVISNGAVTEILDGEDNESIVKVKIGEEKRYFSADKVLIAVGRDTCFEGIDHEKVGLVLNEYGNGIEVNEFMQTNIPNIYAIGDVTRKMLLAHVASHQGVVAVKHIAGEEEAMNYSVVPNVVFTMPEIATAGYSESELEGRNIKVSKFPFEANGKALALGDSMGFVKLIEDIDEKKLVGAVIVGPHASDMITEAALCIRNGLGSREIIKTIHAHPTTAEAIHEAALGLNGGALHFE</sequence>
<evidence type="ECO:0000256" key="2">
    <source>
        <dbReference type="ARBA" id="ARBA00007532"/>
    </source>
</evidence>
<keyword evidence="10 15" id="KW-0676">Redox-active center</keyword>
<evidence type="ECO:0000256" key="11">
    <source>
        <dbReference type="ARBA" id="ARBA00049187"/>
    </source>
</evidence>
<keyword evidence="7 15" id="KW-0560">Oxidoreductase</keyword>
<dbReference type="PANTHER" id="PTHR22912">
    <property type="entry name" value="DISULFIDE OXIDOREDUCTASE"/>
    <property type="match status" value="1"/>
</dbReference>
<dbReference type="PROSITE" id="PS50968">
    <property type="entry name" value="BIOTINYL_LIPOYL"/>
    <property type="match status" value="1"/>
</dbReference>
<dbReference type="InterPro" id="IPR006258">
    <property type="entry name" value="Lipoamide_DH"/>
</dbReference>
<evidence type="ECO:0000256" key="15">
    <source>
        <dbReference type="RuleBase" id="RU003692"/>
    </source>
</evidence>
<dbReference type="InterPro" id="IPR036188">
    <property type="entry name" value="FAD/NAD-bd_sf"/>
</dbReference>
<dbReference type="Pfam" id="PF07992">
    <property type="entry name" value="Pyr_redox_2"/>
    <property type="match status" value="1"/>
</dbReference>
<dbReference type="EMBL" id="BSDY01000033">
    <property type="protein sequence ID" value="GLI58081.1"/>
    <property type="molecule type" value="Genomic_DNA"/>
</dbReference>
<comment type="subcellular location">
    <subcellularLocation>
        <location evidence="1">Cytoplasm</location>
    </subcellularLocation>
</comment>
<dbReference type="PRINTS" id="PR00411">
    <property type="entry name" value="PNDRDTASEI"/>
</dbReference>
<dbReference type="NCBIfam" id="TIGR01350">
    <property type="entry name" value="lipoamide_DH"/>
    <property type="match status" value="1"/>
</dbReference>
<dbReference type="InterPro" id="IPR023753">
    <property type="entry name" value="FAD/NAD-binding_dom"/>
</dbReference>
<dbReference type="Pfam" id="PF00364">
    <property type="entry name" value="Biotin_lipoyl"/>
    <property type="match status" value="1"/>
</dbReference>
<evidence type="ECO:0000256" key="7">
    <source>
        <dbReference type="ARBA" id="ARBA00023002"/>
    </source>
</evidence>
<organism evidence="17 18">
    <name type="scientific">Propionigenium maris DSM 9537</name>
    <dbReference type="NCBI Taxonomy" id="1123000"/>
    <lineage>
        <taxon>Bacteria</taxon>
        <taxon>Fusobacteriati</taxon>
        <taxon>Fusobacteriota</taxon>
        <taxon>Fusobacteriia</taxon>
        <taxon>Fusobacteriales</taxon>
        <taxon>Fusobacteriaceae</taxon>
        <taxon>Propionigenium</taxon>
    </lineage>
</organism>
<feature type="domain" description="Lipoyl-binding" evidence="16">
    <location>
        <begin position="1"/>
        <end position="76"/>
    </location>
</feature>
<keyword evidence="8 13" id="KW-0520">NAD</keyword>
<feature type="binding site" evidence="13">
    <location>
        <begin position="287"/>
        <end position="294"/>
    </location>
    <ligand>
        <name>NAD(+)</name>
        <dbReference type="ChEBI" id="CHEBI:57540"/>
    </ligand>
</feature>
<keyword evidence="5 15" id="KW-0285">Flavoprotein</keyword>
<dbReference type="Gene3D" id="2.40.50.100">
    <property type="match status" value="1"/>
</dbReference>
<dbReference type="FunFam" id="3.30.390.30:FF:000001">
    <property type="entry name" value="Dihydrolipoyl dehydrogenase"/>
    <property type="match status" value="1"/>
</dbReference>
<accession>A0A9W6LP68</accession>
<evidence type="ECO:0000256" key="13">
    <source>
        <dbReference type="PIRSR" id="PIRSR000350-3"/>
    </source>
</evidence>
<evidence type="ECO:0000256" key="5">
    <source>
        <dbReference type="ARBA" id="ARBA00022630"/>
    </source>
</evidence>
<dbReference type="GO" id="GO:0050660">
    <property type="term" value="F:flavin adenine dinucleotide binding"/>
    <property type="evidence" value="ECO:0007669"/>
    <property type="project" value="InterPro"/>
</dbReference>
<dbReference type="CDD" id="cd06850">
    <property type="entry name" value="biotinyl_domain"/>
    <property type="match status" value="1"/>
</dbReference>
<dbReference type="Proteomes" id="UP001144471">
    <property type="component" value="Unassembled WGS sequence"/>
</dbReference>
<feature type="disulfide bond" description="Redox-active" evidence="14">
    <location>
        <begin position="150"/>
        <end position="155"/>
    </location>
</feature>
<evidence type="ECO:0000256" key="10">
    <source>
        <dbReference type="ARBA" id="ARBA00023284"/>
    </source>
</evidence>
<dbReference type="SUPFAM" id="SSF51230">
    <property type="entry name" value="Single hybrid motif"/>
    <property type="match status" value="1"/>
</dbReference>
<dbReference type="GO" id="GO:0006103">
    <property type="term" value="P:2-oxoglutarate metabolic process"/>
    <property type="evidence" value="ECO:0007669"/>
    <property type="project" value="TreeGrafter"/>
</dbReference>
<reference evidence="17" key="1">
    <citation type="submission" date="2022-12" db="EMBL/GenBank/DDBJ databases">
        <title>Reference genome sequencing for broad-spectrum identification of bacterial and archaeal isolates by mass spectrometry.</title>
        <authorList>
            <person name="Sekiguchi Y."/>
            <person name="Tourlousse D.M."/>
        </authorList>
    </citation>
    <scope>NUCLEOTIDE SEQUENCE</scope>
    <source>
        <strain evidence="17">10succ1</strain>
    </source>
</reference>
<comment type="catalytic activity">
    <reaction evidence="11 15">
        <text>N(6)-[(R)-dihydrolipoyl]-L-lysyl-[protein] + NAD(+) = N(6)-[(R)-lipoyl]-L-lysyl-[protein] + NADH + H(+)</text>
        <dbReference type="Rhea" id="RHEA:15045"/>
        <dbReference type="Rhea" id="RHEA-COMP:10474"/>
        <dbReference type="Rhea" id="RHEA-COMP:10475"/>
        <dbReference type="ChEBI" id="CHEBI:15378"/>
        <dbReference type="ChEBI" id="CHEBI:57540"/>
        <dbReference type="ChEBI" id="CHEBI:57945"/>
        <dbReference type="ChEBI" id="CHEBI:83099"/>
        <dbReference type="ChEBI" id="CHEBI:83100"/>
        <dbReference type="EC" id="1.8.1.4"/>
    </reaction>
</comment>
<evidence type="ECO:0000256" key="9">
    <source>
        <dbReference type="ARBA" id="ARBA00023157"/>
    </source>
</evidence>
<feature type="binding site" evidence="13">
    <location>
        <position position="378"/>
    </location>
    <ligand>
        <name>NAD(+)</name>
        <dbReference type="ChEBI" id="CHEBI:57540"/>
    </ligand>
</feature>
<dbReference type="SUPFAM" id="SSF55424">
    <property type="entry name" value="FAD/NAD-linked reductases, dimerisation (C-terminal) domain"/>
    <property type="match status" value="1"/>
</dbReference>
<feature type="binding site" evidence="13">
    <location>
        <position position="420"/>
    </location>
    <ligand>
        <name>FAD</name>
        <dbReference type="ChEBI" id="CHEBI:57692"/>
    </ligand>
</feature>
<dbReference type="PROSITE" id="PS00076">
    <property type="entry name" value="PYRIDINE_REDOX_1"/>
    <property type="match status" value="1"/>
</dbReference>
<proteinExistence type="inferred from homology"/>
<dbReference type="Gene3D" id="3.30.390.30">
    <property type="match status" value="1"/>
</dbReference>
<dbReference type="Gene3D" id="3.50.50.60">
    <property type="entry name" value="FAD/NAD(P)-binding domain"/>
    <property type="match status" value="2"/>
</dbReference>
<name>A0A9W6LP68_9FUSO</name>
<dbReference type="PANTHER" id="PTHR22912:SF217">
    <property type="entry name" value="DIHYDROLIPOYL DEHYDROGENASE"/>
    <property type="match status" value="1"/>
</dbReference>
<evidence type="ECO:0000313" key="17">
    <source>
        <dbReference type="EMBL" id="GLI58081.1"/>
    </source>
</evidence>
<evidence type="ECO:0000256" key="6">
    <source>
        <dbReference type="ARBA" id="ARBA00022827"/>
    </source>
</evidence>
<dbReference type="RefSeq" id="WP_281837755.1">
    <property type="nucleotide sequence ID" value="NZ_BSDY01000033.1"/>
</dbReference>
<comment type="caution">
    <text evidence="17">The sequence shown here is derived from an EMBL/GenBank/DDBJ whole genome shotgun (WGS) entry which is preliminary data.</text>
</comment>
<evidence type="ECO:0000256" key="3">
    <source>
        <dbReference type="ARBA" id="ARBA00012608"/>
    </source>
</evidence>
<dbReference type="InterPro" id="IPR016156">
    <property type="entry name" value="FAD/NAD-linked_Rdtase_dimer_sf"/>
</dbReference>
<evidence type="ECO:0000256" key="4">
    <source>
        <dbReference type="ARBA" id="ARBA00022490"/>
    </source>
</evidence>
<evidence type="ECO:0000256" key="14">
    <source>
        <dbReference type="PIRSR" id="PIRSR000350-4"/>
    </source>
</evidence>
<comment type="cofactor">
    <cofactor evidence="13 15">
        <name>FAD</name>
        <dbReference type="ChEBI" id="CHEBI:57692"/>
    </cofactor>
    <text evidence="13 15">Binds 1 FAD per subunit.</text>
</comment>
<feature type="active site" description="Proton acceptor" evidence="12">
    <location>
        <position position="550"/>
    </location>
</feature>
<protein>
    <recommendedName>
        <fullName evidence="3 15">Dihydrolipoyl dehydrogenase</fullName>
        <ecNumber evidence="3 15">1.8.1.4</ecNumber>
    </recommendedName>
</protein>
<comment type="similarity">
    <text evidence="2 15">Belongs to the class-I pyridine nucleotide-disulfide oxidoreductase family.</text>
</comment>
<dbReference type="InterPro" id="IPR050151">
    <property type="entry name" value="Class-I_Pyr_Nuc-Dis_Oxidored"/>
</dbReference>
<keyword evidence="9" id="KW-1015">Disulfide bond</keyword>
<feature type="binding site" evidence="13">
    <location>
        <position position="222"/>
    </location>
    <ligand>
        <name>FAD</name>
        <dbReference type="ChEBI" id="CHEBI:57692"/>
    </ligand>
</feature>
<evidence type="ECO:0000313" key="18">
    <source>
        <dbReference type="Proteomes" id="UP001144471"/>
    </source>
</evidence>
<evidence type="ECO:0000256" key="8">
    <source>
        <dbReference type="ARBA" id="ARBA00023027"/>
    </source>
</evidence>
<dbReference type="AlphaFoldDB" id="A0A9W6LP68"/>
<evidence type="ECO:0000256" key="1">
    <source>
        <dbReference type="ARBA" id="ARBA00004496"/>
    </source>
</evidence>
<gene>
    <name evidence="17" type="ORF">PM10SUCC1_35950</name>
</gene>
<keyword evidence="13" id="KW-0547">Nucleotide-binding</keyword>
<dbReference type="EC" id="1.8.1.4" evidence="3 15"/>
<keyword evidence="4" id="KW-0963">Cytoplasm</keyword>
<dbReference type="InterPro" id="IPR000089">
    <property type="entry name" value="Biotin_lipoyl"/>
</dbReference>
<dbReference type="GO" id="GO:0004148">
    <property type="term" value="F:dihydrolipoyl dehydrogenase (NADH) activity"/>
    <property type="evidence" value="ECO:0007669"/>
    <property type="project" value="UniProtKB-EC"/>
</dbReference>
<dbReference type="GO" id="GO:0005737">
    <property type="term" value="C:cytoplasm"/>
    <property type="evidence" value="ECO:0007669"/>
    <property type="project" value="UniProtKB-SubCell"/>
</dbReference>
<keyword evidence="6 13" id="KW-0274">FAD</keyword>
<dbReference type="InterPro" id="IPR004099">
    <property type="entry name" value="Pyr_nucl-diS_OxRdtase_dimer"/>
</dbReference>
<dbReference type="InterPro" id="IPR012999">
    <property type="entry name" value="Pyr_OxRdtase_I_AS"/>
</dbReference>
<dbReference type="Pfam" id="PF02852">
    <property type="entry name" value="Pyr_redox_dim"/>
    <property type="match status" value="1"/>
</dbReference>
<dbReference type="PRINTS" id="PR00368">
    <property type="entry name" value="FADPNR"/>
</dbReference>
<dbReference type="InterPro" id="IPR011053">
    <property type="entry name" value="Single_hybrid_motif"/>
</dbReference>
<keyword evidence="18" id="KW-1185">Reference proteome</keyword>
<feature type="binding site" evidence="13">
    <location>
        <position position="159"/>
    </location>
    <ligand>
        <name>FAD</name>
        <dbReference type="ChEBI" id="CHEBI:57692"/>
    </ligand>
</feature>
<dbReference type="InterPro" id="IPR001100">
    <property type="entry name" value="Pyr_nuc-diS_OxRdtase"/>
</dbReference>
<dbReference type="PIRSF" id="PIRSF000350">
    <property type="entry name" value="Mercury_reductase_MerA"/>
    <property type="match status" value="1"/>
</dbReference>
<comment type="miscellaneous">
    <text evidence="15">The active site is a redox-active disulfide bond.</text>
</comment>